<dbReference type="AlphaFoldDB" id="A0A7J9SGM8"/>
<protein>
    <recommendedName>
        <fullName evidence="3">Small CPxCG-related zinc finger protein</fullName>
    </recommendedName>
</protein>
<evidence type="ECO:0000313" key="1">
    <source>
        <dbReference type="EMBL" id="MBB6645299.1"/>
    </source>
</evidence>
<sequence length="57" mass="6061">MDTVLPTGFECTACRFEHPTDAVRYDELGYPECPACGARTGPLAGREPDDSVEGAAN</sequence>
<accession>A0A7J9SGM8</accession>
<organism evidence="1 2">
    <name type="scientific">Halobellus ruber</name>
    <dbReference type="NCBI Taxonomy" id="2761102"/>
    <lineage>
        <taxon>Archaea</taxon>
        <taxon>Methanobacteriati</taxon>
        <taxon>Methanobacteriota</taxon>
        <taxon>Stenosarchaea group</taxon>
        <taxon>Halobacteria</taxon>
        <taxon>Halobacteriales</taxon>
        <taxon>Haloferacaceae</taxon>
        <taxon>Halobellus</taxon>
    </lineage>
</organism>
<dbReference type="RefSeq" id="WP_185191661.1">
    <property type="nucleotide sequence ID" value="NZ_JACKXD010000001.1"/>
</dbReference>
<evidence type="ECO:0000313" key="2">
    <source>
        <dbReference type="Proteomes" id="UP000546257"/>
    </source>
</evidence>
<reference evidence="1 2" key="1">
    <citation type="submission" date="2020-08" db="EMBL/GenBank/DDBJ databases">
        <authorList>
            <person name="Seo M.-J."/>
        </authorList>
    </citation>
    <scope>NUCLEOTIDE SEQUENCE [LARGE SCALE GENOMIC DNA]</scope>
    <source>
        <strain evidence="1 2">MBLA0160</strain>
    </source>
</reference>
<evidence type="ECO:0008006" key="3">
    <source>
        <dbReference type="Google" id="ProtNLM"/>
    </source>
</evidence>
<name>A0A7J9SGM8_9EURY</name>
<gene>
    <name evidence="1" type="ORF">H5V44_03135</name>
</gene>
<comment type="caution">
    <text evidence="1">The sequence shown here is derived from an EMBL/GenBank/DDBJ whole genome shotgun (WGS) entry which is preliminary data.</text>
</comment>
<dbReference type="EMBL" id="JACKXD010000001">
    <property type="protein sequence ID" value="MBB6645299.1"/>
    <property type="molecule type" value="Genomic_DNA"/>
</dbReference>
<proteinExistence type="predicted"/>
<dbReference type="Proteomes" id="UP000546257">
    <property type="component" value="Unassembled WGS sequence"/>
</dbReference>
<keyword evidence="2" id="KW-1185">Reference proteome</keyword>